<dbReference type="Proteomes" id="UP000091857">
    <property type="component" value="Chromosome 14"/>
</dbReference>
<accession>A0ACB7GFP5</accession>
<evidence type="ECO:0000313" key="2">
    <source>
        <dbReference type="Proteomes" id="UP000091857"/>
    </source>
</evidence>
<proteinExistence type="predicted"/>
<evidence type="ECO:0000313" key="1">
    <source>
        <dbReference type="EMBL" id="KAG8639055.1"/>
    </source>
</evidence>
<sequence length="92" mass="10819">MEDCNILAADCVVISCCCQCLILKIIIFILLKLPYKIIRKTREYTKKKLRIRYRKQAEKTTESVKARFQDEFLEFSVTNQMEELHGSHVFGS</sequence>
<organism evidence="1 2">
    <name type="scientific">Manihot esculenta</name>
    <name type="common">Cassava</name>
    <name type="synonym">Jatropha manihot</name>
    <dbReference type="NCBI Taxonomy" id="3983"/>
    <lineage>
        <taxon>Eukaryota</taxon>
        <taxon>Viridiplantae</taxon>
        <taxon>Streptophyta</taxon>
        <taxon>Embryophyta</taxon>
        <taxon>Tracheophyta</taxon>
        <taxon>Spermatophyta</taxon>
        <taxon>Magnoliopsida</taxon>
        <taxon>eudicotyledons</taxon>
        <taxon>Gunneridae</taxon>
        <taxon>Pentapetalae</taxon>
        <taxon>rosids</taxon>
        <taxon>fabids</taxon>
        <taxon>Malpighiales</taxon>
        <taxon>Euphorbiaceae</taxon>
        <taxon>Crotonoideae</taxon>
        <taxon>Manihoteae</taxon>
        <taxon>Manihot</taxon>
    </lineage>
</organism>
<keyword evidence="2" id="KW-1185">Reference proteome</keyword>
<dbReference type="EMBL" id="CM004400">
    <property type="protein sequence ID" value="KAG8639055.1"/>
    <property type="molecule type" value="Genomic_DNA"/>
</dbReference>
<reference evidence="2" key="1">
    <citation type="journal article" date="2016" name="Nat. Biotechnol.">
        <title>Sequencing wild and cultivated cassava and related species reveals extensive interspecific hybridization and genetic diversity.</title>
        <authorList>
            <person name="Bredeson J.V."/>
            <person name="Lyons J.B."/>
            <person name="Prochnik S.E."/>
            <person name="Wu G.A."/>
            <person name="Ha C.M."/>
            <person name="Edsinger-Gonzales E."/>
            <person name="Grimwood J."/>
            <person name="Schmutz J."/>
            <person name="Rabbi I.Y."/>
            <person name="Egesi C."/>
            <person name="Nauluvula P."/>
            <person name="Lebot V."/>
            <person name="Ndunguru J."/>
            <person name="Mkamilo G."/>
            <person name="Bart R.S."/>
            <person name="Setter T.L."/>
            <person name="Gleadow R.M."/>
            <person name="Kulakow P."/>
            <person name="Ferguson M.E."/>
            <person name="Rounsley S."/>
            <person name="Rokhsar D.S."/>
        </authorList>
    </citation>
    <scope>NUCLEOTIDE SEQUENCE [LARGE SCALE GENOMIC DNA]</scope>
    <source>
        <strain evidence="2">cv. AM560-2</strain>
    </source>
</reference>
<protein>
    <submittedName>
        <fullName evidence="1">Uncharacterized protein</fullName>
    </submittedName>
</protein>
<name>A0ACB7GFP5_MANES</name>
<comment type="caution">
    <text evidence="1">The sequence shown here is derived from an EMBL/GenBank/DDBJ whole genome shotgun (WGS) entry which is preliminary data.</text>
</comment>
<gene>
    <name evidence="1" type="ORF">MANES_14G095101v8</name>
</gene>